<evidence type="ECO:0000256" key="10">
    <source>
        <dbReference type="RuleBase" id="RU363063"/>
    </source>
</evidence>
<dbReference type="EC" id="2.4.1.-" evidence="10"/>
<evidence type="ECO:0000313" key="11">
    <source>
        <dbReference type="EMBL" id="EHB01456.1"/>
    </source>
</evidence>
<accession>G5AWQ5</accession>
<dbReference type="Bgee" id="ENSHGLG00000021305">
    <property type="expression patterns" value="Expressed in ovary and 3 other cell types or tissues"/>
</dbReference>
<dbReference type="EMBL" id="JH167272">
    <property type="protein sequence ID" value="EHB01456.1"/>
    <property type="molecule type" value="Genomic_DNA"/>
</dbReference>
<dbReference type="InterPro" id="IPR002659">
    <property type="entry name" value="Glyco_trans_31"/>
</dbReference>
<dbReference type="GO" id="GO:0008532">
    <property type="term" value="F:N-acetyllactosaminide beta-1,3-N-acetylglucosaminyltransferase activity"/>
    <property type="evidence" value="ECO:0007669"/>
    <property type="project" value="TreeGrafter"/>
</dbReference>
<dbReference type="AlphaFoldDB" id="G5AWQ5"/>
<name>G5AWQ5_HETGA</name>
<evidence type="ECO:0000256" key="3">
    <source>
        <dbReference type="ARBA" id="ARBA00022676"/>
    </source>
</evidence>
<keyword evidence="4 11" id="KW-0808">Transferase</keyword>
<keyword evidence="5" id="KW-0812">Transmembrane</keyword>
<evidence type="ECO:0000256" key="2">
    <source>
        <dbReference type="ARBA" id="ARBA00008661"/>
    </source>
</evidence>
<dbReference type="GO" id="GO:0030311">
    <property type="term" value="P:poly-N-acetyllactosamine biosynthetic process"/>
    <property type="evidence" value="ECO:0007669"/>
    <property type="project" value="TreeGrafter"/>
</dbReference>
<keyword evidence="7" id="KW-1133">Transmembrane helix</keyword>
<evidence type="ECO:0000256" key="5">
    <source>
        <dbReference type="ARBA" id="ARBA00022692"/>
    </source>
</evidence>
<dbReference type="Pfam" id="PF01762">
    <property type="entry name" value="Galactosyl_T"/>
    <property type="match status" value="1"/>
</dbReference>
<reference evidence="11 12" key="1">
    <citation type="journal article" date="2011" name="Nature">
        <title>Genome sequencing reveals insights into physiology and longevity of the naked mole rat.</title>
        <authorList>
            <person name="Kim E.B."/>
            <person name="Fang X."/>
            <person name="Fushan A.A."/>
            <person name="Huang Z."/>
            <person name="Lobanov A.V."/>
            <person name="Han L."/>
            <person name="Marino S.M."/>
            <person name="Sun X."/>
            <person name="Turanov A.A."/>
            <person name="Yang P."/>
            <person name="Yim S.H."/>
            <person name="Zhao X."/>
            <person name="Kasaikina M.V."/>
            <person name="Stoletzki N."/>
            <person name="Peng C."/>
            <person name="Polak P."/>
            <person name="Xiong Z."/>
            <person name="Kiezun A."/>
            <person name="Zhu Y."/>
            <person name="Chen Y."/>
            <person name="Kryukov G.V."/>
            <person name="Zhang Q."/>
            <person name="Peshkin L."/>
            <person name="Yang L."/>
            <person name="Bronson R.T."/>
            <person name="Buffenstein R."/>
            <person name="Wang B."/>
            <person name="Han C."/>
            <person name="Li Q."/>
            <person name="Chen L."/>
            <person name="Zhao W."/>
            <person name="Sunyaev S.R."/>
            <person name="Park T.J."/>
            <person name="Zhang G."/>
            <person name="Wang J."/>
            <person name="Gladyshev V.N."/>
        </authorList>
    </citation>
    <scope>NUCLEOTIDE SEQUENCE [LARGE SCALE GENOMIC DNA]</scope>
</reference>
<organism evidence="11 12">
    <name type="scientific">Heterocephalus glaber</name>
    <name type="common">Naked mole rat</name>
    <dbReference type="NCBI Taxonomy" id="10181"/>
    <lineage>
        <taxon>Eukaryota</taxon>
        <taxon>Metazoa</taxon>
        <taxon>Chordata</taxon>
        <taxon>Craniata</taxon>
        <taxon>Vertebrata</taxon>
        <taxon>Euteleostomi</taxon>
        <taxon>Mammalia</taxon>
        <taxon>Eutheria</taxon>
        <taxon>Euarchontoglires</taxon>
        <taxon>Glires</taxon>
        <taxon>Rodentia</taxon>
        <taxon>Hystricomorpha</taxon>
        <taxon>Bathyergidae</taxon>
        <taxon>Heterocephalus</taxon>
    </lineage>
</organism>
<evidence type="ECO:0000256" key="4">
    <source>
        <dbReference type="ARBA" id="ARBA00022679"/>
    </source>
</evidence>
<dbReference type="GO" id="GO:0000139">
    <property type="term" value="C:Golgi membrane"/>
    <property type="evidence" value="ECO:0007669"/>
    <property type="project" value="UniProtKB-SubCell"/>
</dbReference>
<evidence type="ECO:0000256" key="7">
    <source>
        <dbReference type="ARBA" id="ARBA00022989"/>
    </source>
</evidence>
<comment type="similarity">
    <text evidence="2 10">Belongs to the glycosyltransferase 31 family.</text>
</comment>
<dbReference type="GO" id="GO:0006493">
    <property type="term" value="P:protein O-linked glycosylation"/>
    <property type="evidence" value="ECO:0007669"/>
    <property type="project" value="TreeGrafter"/>
</dbReference>
<dbReference type="Gene3D" id="3.90.550.50">
    <property type="match status" value="1"/>
</dbReference>
<protein>
    <recommendedName>
        <fullName evidence="10">Hexosyltransferase</fullName>
        <ecNumber evidence="10">2.4.1.-</ecNumber>
    </recommendedName>
</protein>
<dbReference type="PANTHER" id="PTHR11214:SF368">
    <property type="entry name" value="N-ACETYLLACTOSAMINIDE BETA-1,3-N-ACETYLGLUCOSAMINYLTRANSFERASE 4"/>
    <property type="match status" value="1"/>
</dbReference>
<keyword evidence="9" id="KW-0472">Membrane</keyword>
<evidence type="ECO:0000256" key="9">
    <source>
        <dbReference type="ARBA" id="ARBA00023136"/>
    </source>
</evidence>
<dbReference type="InParanoid" id="G5AWQ5"/>
<evidence type="ECO:0000256" key="1">
    <source>
        <dbReference type="ARBA" id="ARBA00004323"/>
    </source>
</evidence>
<evidence type="ECO:0000256" key="8">
    <source>
        <dbReference type="ARBA" id="ARBA00023034"/>
    </source>
</evidence>
<dbReference type="Proteomes" id="UP000006813">
    <property type="component" value="Unassembled WGS sequence"/>
</dbReference>
<keyword evidence="3 10" id="KW-0328">Glycosyltransferase</keyword>
<dbReference type="STRING" id="10181.G5AWQ5"/>
<gene>
    <name evidence="11" type="ORF">GW7_03121</name>
</gene>
<keyword evidence="8 10" id="KW-0333">Golgi apparatus</keyword>
<evidence type="ECO:0000313" key="12">
    <source>
        <dbReference type="Proteomes" id="UP000006813"/>
    </source>
</evidence>
<keyword evidence="6" id="KW-0735">Signal-anchor</keyword>
<comment type="subcellular location">
    <subcellularLocation>
        <location evidence="1 10">Golgi apparatus membrane</location>
        <topology evidence="1 10">Single-pass type II membrane protein</topology>
    </subcellularLocation>
</comment>
<dbReference type="eggNOG" id="KOG2287">
    <property type="taxonomic scope" value="Eukaryota"/>
</dbReference>
<sequence length="150" mass="17012">MTVPNVLEFLHGPDPAQDLLVGDIIHQALPNRNTRVKYFIRPCMYRVRHYPPYRGGGGYVLSRTTMRHLGPAVEEAKLFPINDIFEGRCTKRLGLSPTHHASFKTFGICLYRGLLVHRLSPLETWTMQALVTDEGLPCAAAPKPRHRQLL</sequence>
<dbReference type="PANTHER" id="PTHR11214">
    <property type="entry name" value="BETA-1,3-N-ACETYLGLUCOSAMINYLTRANSFERASE"/>
    <property type="match status" value="1"/>
</dbReference>
<evidence type="ECO:0000256" key="6">
    <source>
        <dbReference type="ARBA" id="ARBA00022968"/>
    </source>
</evidence>
<proteinExistence type="inferred from homology"/>